<comment type="caution">
    <text evidence="1">The sequence shown here is derived from an EMBL/GenBank/DDBJ whole genome shotgun (WGS) entry which is preliminary data.</text>
</comment>
<accession>A0A916UQH8</accession>
<reference evidence="1" key="2">
    <citation type="submission" date="2020-09" db="EMBL/GenBank/DDBJ databases">
        <authorList>
            <person name="Sun Q."/>
            <person name="Zhou Y."/>
        </authorList>
    </citation>
    <scope>NUCLEOTIDE SEQUENCE</scope>
    <source>
        <strain evidence="1">CGMCC 1.10998</strain>
    </source>
</reference>
<sequence length="68" mass="7159">MKVARAGKSRMAKASVAMNGSPSENYEALLAKATDIAKNMQPGMEQRAAKLRALNMNDGGLLAGPVKK</sequence>
<protein>
    <submittedName>
        <fullName evidence="1">Uncharacterized protein</fullName>
    </submittedName>
</protein>
<organism evidence="1 2">
    <name type="scientific">Undibacterium terreum</name>
    <dbReference type="NCBI Taxonomy" id="1224302"/>
    <lineage>
        <taxon>Bacteria</taxon>
        <taxon>Pseudomonadati</taxon>
        <taxon>Pseudomonadota</taxon>
        <taxon>Betaproteobacteria</taxon>
        <taxon>Burkholderiales</taxon>
        <taxon>Oxalobacteraceae</taxon>
        <taxon>Undibacterium</taxon>
    </lineage>
</organism>
<evidence type="ECO:0000313" key="1">
    <source>
        <dbReference type="EMBL" id="GGC83280.1"/>
    </source>
</evidence>
<name>A0A916UQH8_9BURK</name>
<proteinExistence type="predicted"/>
<keyword evidence="2" id="KW-1185">Reference proteome</keyword>
<dbReference type="RefSeq" id="WP_188567220.1">
    <property type="nucleotide sequence ID" value="NZ_BMED01000003.1"/>
</dbReference>
<evidence type="ECO:0000313" key="2">
    <source>
        <dbReference type="Proteomes" id="UP000637423"/>
    </source>
</evidence>
<dbReference type="Proteomes" id="UP000637423">
    <property type="component" value="Unassembled WGS sequence"/>
</dbReference>
<dbReference type="AlphaFoldDB" id="A0A916UQH8"/>
<dbReference type="EMBL" id="BMED01000003">
    <property type="protein sequence ID" value="GGC83280.1"/>
    <property type="molecule type" value="Genomic_DNA"/>
</dbReference>
<gene>
    <name evidence="1" type="ORF">GCM10011396_33350</name>
</gene>
<reference evidence="1" key="1">
    <citation type="journal article" date="2014" name="Int. J. Syst. Evol. Microbiol.">
        <title>Complete genome sequence of Corynebacterium casei LMG S-19264T (=DSM 44701T), isolated from a smear-ripened cheese.</title>
        <authorList>
            <consortium name="US DOE Joint Genome Institute (JGI-PGF)"/>
            <person name="Walter F."/>
            <person name="Albersmeier A."/>
            <person name="Kalinowski J."/>
            <person name="Ruckert C."/>
        </authorList>
    </citation>
    <scope>NUCLEOTIDE SEQUENCE</scope>
    <source>
        <strain evidence="1">CGMCC 1.10998</strain>
    </source>
</reference>